<proteinExistence type="predicted"/>
<dbReference type="STRING" id="1123265.GCA_000686625_00757"/>
<evidence type="ECO:0000313" key="1">
    <source>
        <dbReference type="EMBL" id="VTR37532.1"/>
    </source>
</evidence>
<dbReference type="AlphaFoldDB" id="A0A4U9UYR7"/>
<accession>A0A4U9UYR7</accession>
<protein>
    <submittedName>
        <fullName evidence="1">Uncharacterized protein</fullName>
    </submittedName>
</protein>
<sequence>MSPVSPASTDTLFLKPKGKYIGSRAARANINKGPYLNFSALNADGNAPILIVHSTVFYCNSRLSGRPMTNWAPIQLLFL</sequence>
<name>A0A4U9UYR7_9SPHI</name>
<gene>
    <name evidence="1" type="ORF">NCTC11429_01888</name>
</gene>
<dbReference type="Proteomes" id="UP000308196">
    <property type="component" value="Chromosome"/>
</dbReference>
<organism evidence="1 2">
    <name type="scientific">Sphingobacterium thalpophilum</name>
    <dbReference type="NCBI Taxonomy" id="259"/>
    <lineage>
        <taxon>Bacteria</taxon>
        <taxon>Pseudomonadati</taxon>
        <taxon>Bacteroidota</taxon>
        <taxon>Sphingobacteriia</taxon>
        <taxon>Sphingobacteriales</taxon>
        <taxon>Sphingobacteriaceae</taxon>
        <taxon>Sphingobacterium</taxon>
    </lineage>
</organism>
<dbReference type="KEGG" id="stha:NCTC11429_01888"/>
<dbReference type="EMBL" id="LR590484">
    <property type="protein sequence ID" value="VTR37532.1"/>
    <property type="molecule type" value="Genomic_DNA"/>
</dbReference>
<reference evidence="1 2" key="1">
    <citation type="submission" date="2019-05" db="EMBL/GenBank/DDBJ databases">
        <authorList>
            <consortium name="Pathogen Informatics"/>
        </authorList>
    </citation>
    <scope>NUCLEOTIDE SEQUENCE [LARGE SCALE GENOMIC DNA]</scope>
    <source>
        <strain evidence="1 2">NCTC11429</strain>
    </source>
</reference>
<evidence type="ECO:0000313" key="2">
    <source>
        <dbReference type="Proteomes" id="UP000308196"/>
    </source>
</evidence>